<accession>A0A1F6AXG3</accession>
<proteinExistence type="predicted"/>
<protein>
    <recommendedName>
        <fullName evidence="1">SUF system FeS cluster assembly SufBD core domain-containing protein</fullName>
    </recommendedName>
</protein>
<dbReference type="SUPFAM" id="SSF101960">
    <property type="entry name" value="Stabilizer of iron transporter SufD"/>
    <property type="match status" value="1"/>
</dbReference>
<dbReference type="InterPro" id="IPR055346">
    <property type="entry name" value="Fe-S_cluster_assembly_SufBD"/>
</dbReference>
<sequence>MKKHTTPPEQIETIIAELTANGEHEYIVKKNAVLTLVLRTIYLDAIDTRVKVRLVGPGAKATIVGIVLAKGEGMVRLHTLQSHEAPDTTSNLLVKTALGGKASCVIDGGIRVEKSAQKTDAYQRNENLLLSQSAHAESKPSLEILANDVRCTHGATVGPVSENELWYLATRGISGANARSLIVSGFFRKAVDLIEDVKVKDNLWQSIEGAL</sequence>
<comment type="caution">
    <text evidence="2">The sequence shown here is derived from an EMBL/GenBank/DDBJ whole genome shotgun (WGS) entry which is preliminary data.</text>
</comment>
<dbReference type="Proteomes" id="UP000176450">
    <property type="component" value="Unassembled WGS sequence"/>
</dbReference>
<evidence type="ECO:0000313" key="3">
    <source>
        <dbReference type="Proteomes" id="UP000176450"/>
    </source>
</evidence>
<evidence type="ECO:0000313" key="2">
    <source>
        <dbReference type="EMBL" id="OGG29350.1"/>
    </source>
</evidence>
<dbReference type="AlphaFoldDB" id="A0A1F6AXG3"/>
<dbReference type="EMBL" id="MFJX01000070">
    <property type="protein sequence ID" value="OGG29350.1"/>
    <property type="molecule type" value="Genomic_DNA"/>
</dbReference>
<dbReference type="GO" id="GO:0016226">
    <property type="term" value="P:iron-sulfur cluster assembly"/>
    <property type="evidence" value="ECO:0007669"/>
    <property type="project" value="InterPro"/>
</dbReference>
<reference evidence="2 3" key="1">
    <citation type="journal article" date="2016" name="Nat. Commun.">
        <title>Thousands of microbial genomes shed light on interconnected biogeochemical processes in an aquifer system.</title>
        <authorList>
            <person name="Anantharaman K."/>
            <person name="Brown C.T."/>
            <person name="Hug L.A."/>
            <person name="Sharon I."/>
            <person name="Castelle C.J."/>
            <person name="Probst A.J."/>
            <person name="Thomas B.C."/>
            <person name="Singh A."/>
            <person name="Wilkins M.J."/>
            <person name="Karaoz U."/>
            <person name="Brodie E.L."/>
            <person name="Williams K.H."/>
            <person name="Hubbard S.S."/>
            <person name="Banfield J.F."/>
        </authorList>
    </citation>
    <scope>NUCLEOTIDE SEQUENCE [LARGE SCALE GENOMIC DNA]</scope>
</reference>
<gene>
    <name evidence="2" type="ORF">A3A63_02065</name>
</gene>
<organism evidence="2 3">
    <name type="scientific">Candidatus Gottesmanbacteria bacterium RIFCSPLOWO2_01_FULL_46_9</name>
    <dbReference type="NCBI Taxonomy" id="1798394"/>
    <lineage>
        <taxon>Bacteria</taxon>
        <taxon>Candidatus Gottesmaniibacteriota</taxon>
    </lineage>
</organism>
<feature type="domain" description="SUF system FeS cluster assembly SufBD core" evidence="1">
    <location>
        <begin position="23"/>
        <end position="186"/>
    </location>
</feature>
<dbReference type="InterPro" id="IPR037284">
    <property type="entry name" value="SUF_FeS_clus_asmbl_SufBD_sf"/>
</dbReference>
<dbReference type="Pfam" id="PF01458">
    <property type="entry name" value="SUFBD_core"/>
    <property type="match status" value="1"/>
</dbReference>
<name>A0A1F6AXG3_9BACT</name>
<dbReference type="PANTHER" id="PTHR43575">
    <property type="entry name" value="PROTEIN ABCI7, CHLOROPLASTIC"/>
    <property type="match status" value="1"/>
</dbReference>
<dbReference type="PANTHER" id="PTHR43575:SF1">
    <property type="entry name" value="PROTEIN ABCI7, CHLOROPLASTIC"/>
    <property type="match status" value="1"/>
</dbReference>
<evidence type="ECO:0000259" key="1">
    <source>
        <dbReference type="Pfam" id="PF01458"/>
    </source>
</evidence>
<dbReference type="InterPro" id="IPR000825">
    <property type="entry name" value="SUF_FeS_clus_asmbl_SufBD_core"/>
</dbReference>